<evidence type="ECO:0000259" key="12">
    <source>
        <dbReference type="PROSITE" id="PS51975"/>
    </source>
</evidence>
<evidence type="ECO:0000256" key="9">
    <source>
        <dbReference type="PROSITE-ProRule" id="PRU01319"/>
    </source>
</evidence>
<sequence>MFELKEFFHNPNEIYHLNSAVKQSCQTCNGVIVGIDEAGRGPVLGPMIYTAAYCPILMRAEIEMEKYQDSKTLTEKQRTEMFETIDNDPNIGWSTTILSPIYISNSMLKRSKYNLNSISHDSAINLIQNIQSKGIEIQEVYLDTVGPPEKYQQKLRQLFPDIKKITVAKKADSLYKIVSIASICAKVLRDYLIKYWQFQEQNLSFNEHDYGSGYPSDPKTKEFLQQIFNPIFGFPTFVRFSWSTITKIMDDKAIGCNWDDDEDDDDDNQENNDGKQQQSIMNFFKNKSATTKKQRDEEKFKCFKSSNFFQEQNLEQINDLDRIFG</sequence>
<dbReference type="PANTHER" id="PTHR10954:SF7">
    <property type="entry name" value="RIBONUCLEASE H2 SUBUNIT A"/>
    <property type="match status" value="1"/>
</dbReference>
<dbReference type="EC" id="3.1.26.4" evidence="10"/>
<dbReference type="InterPro" id="IPR012337">
    <property type="entry name" value="RNaseH-like_sf"/>
</dbReference>
<dbReference type="InterPro" id="IPR004649">
    <property type="entry name" value="RNase_H2_suA"/>
</dbReference>
<name>A0ABQ8JV77_DERPT</name>
<evidence type="ECO:0000313" key="14">
    <source>
        <dbReference type="Proteomes" id="UP000887458"/>
    </source>
</evidence>
<keyword evidence="5 9" id="KW-0479">Metal-binding</keyword>
<organism evidence="13 14">
    <name type="scientific">Dermatophagoides pteronyssinus</name>
    <name type="common">European house dust mite</name>
    <dbReference type="NCBI Taxonomy" id="6956"/>
    <lineage>
        <taxon>Eukaryota</taxon>
        <taxon>Metazoa</taxon>
        <taxon>Ecdysozoa</taxon>
        <taxon>Arthropoda</taxon>
        <taxon>Chelicerata</taxon>
        <taxon>Arachnida</taxon>
        <taxon>Acari</taxon>
        <taxon>Acariformes</taxon>
        <taxon>Sarcoptiformes</taxon>
        <taxon>Astigmata</taxon>
        <taxon>Psoroptidia</taxon>
        <taxon>Analgoidea</taxon>
        <taxon>Pyroglyphidae</taxon>
        <taxon>Dermatophagoidinae</taxon>
        <taxon>Dermatophagoides</taxon>
    </lineage>
</organism>
<evidence type="ECO:0000256" key="6">
    <source>
        <dbReference type="ARBA" id="ARBA00022759"/>
    </source>
</evidence>
<dbReference type="CDD" id="cd07181">
    <property type="entry name" value="RNase_HII_eukaryota_like"/>
    <property type="match status" value="1"/>
</dbReference>
<evidence type="ECO:0000256" key="7">
    <source>
        <dbReference type="ARBA" id="ARBA00022801"/>
    </source>
</evidence>
<reference evidence="13 14" key="2">
    <citation type="journal article" date="2022" name="Mol. Biol. Evol.">
        <title>Comparative Genomics Reveals Insights into the Divergent Evolution of Astigmatic Mites and Household Pest Adaptations.</title>
        <authorList>
            <person name="Xiong Q."/>
            <person name="Wan A.T."/>
            <person name="Liu X."/>
            <person name="Fung C.S."/>
            <person name="Xiao X."/>
            <person name="Malainual N."/>
            <person name="Hou J."/>
            <person name="Wang L."/>
            <person name="Wang M."/>
            <person name="Yang K.Y."/>
            <person name="Cui Y."/>
            <person name="Leung E.L."/>
            <person name="Nong W."/>
            <person name="Shin S.K."/>
            <person name="Au S.W."/>
            <person name="Jeong K.Y."/>
            <person name="Chew F.T."/>
            <person name="Hui J.H."/>
            <person name="Leung T.F."/>
            <person name="Tungtrongchitr A."/>
            <person name="Zhong N."/>
            <person name="Liu Z."/>
            <person name="Tsui S.K."/>
        </authorList>
    </citation>
    <scope>NUCLEOTIDE SEQUENCE [LARGE SCALE GENOMIC DNA]</scope>
    <source>
        <strain evidence="13">Derp</strain>
    </source>
</reference>
<reference evidence="13 14" key="1">
    <citation type="journal article" date="2018" name="J. Allergy Clin. Immunol.">
        <title>High-quality assembly of Dermatophagoides pteronyssinus genome and transcriptome reveals a wide range of novel allergens.</title>
        <authorList>
            <person name="Liu X.Y."/>
            <person name="Yang K.Y."/>
            <person name="Wang M.Q."/>
            <person name="Kwok J.S."/>
            <person name="Zeng X."/>
            <person name="Yang Z."/>
            <person name="Xiao X.J."/>
            <person name="Lau C.P."/>
            <person name="Li Y."/>
            <person name="Huang Z.M."/>
            <person name="Ba J.G."/>
            <person name="Yim A.K."/>
            <person name="Ouyang C.Y."/>
            <person name="Ngai S.M."/>
            <person name="Chan T.F."/>
            <person name="Leung E.L."/>
            <person name="Liu L."/>
            <person name="Liu Z.G."/>
            <person name="Tsui S.K."/>
        </authorList>
    </citation>
    <scope>NUCLEOTIDE SEQUENCE [LARGE SCALE GENOMIC DNA]</scope>
    <source>
        <strain evidence="13">Derp</strain>
    </source>
</reference>
<evidence type="ECO:0000313" key="13">
    <source>
        <dbReference type="EMBL" id="KAH9426318.1"/>
    </source>
</evidence>
<keyword evidence="4 9" id="KW-0540">Nuclease</keyword>
<dbReference type="InterPro" id="IPR023160">
    <property type="entry name" value="RNase_HII_hlx-loop-hlx_cap_dom"/>
</dbReference>
<feature type="binding site" evidence="9">
    <location>
        <position position="36"/>
    </location>
    <ligand>
        <name>a divalent metal cation</name>
        <dbReference type="ChEBI" id="CHEBI:60240"/>
    </ligand>
</feature>
<dbReference type="PROSITE" id="PS51975">
    <property type="entry name" value="RNASE_H_2"/>
    <property type="match status" value="1"/>
</dbReference>
<evidence type="ECO:0000256" key="5">
    <source>
        <dbReference type="ARBA" id="ARBA00022723"/>
    </source>
</evidence>
<gene>
    <name evidence="13" type="primary">RNASEH2A</name>
    <name evidence="13" type="ORF">DERP_010886</name>
</gene>
<dbReference type="PANTHER" id="PTHR10954">
    <property type="entry name" value="RIBONUCLEASE H2 SUBUNIT A"/>
    <property type="match status" value="1"/>
</dbReference>
<evidence type="ECO:0000256" key="11">
    <source>
        <dbReference type="SAM" id="MobiDB-lite"/>
    </source>
</evidence>
<comment type="cofactor">
    <cofactor evidence="2">
        <name>Mg(2+)</name>
        <dbReference type="ChEBI" id="CHEBI:18420"/>
    </cofactor>
</comment>
<dbReference type="Pfam" id="PF01351">
    <property type="entry name" value="RNase_HII"/>
    <property type="match status" value="1"/>
</dbReference>
<dbReference type="InterPro" id="IPR001352">
    <property type="entry name" value="RNase_HII/HIII"/>
</dbReference>
<evidence type="ECO:0000256" key="2">
    <source>
        <dbReference type="ARBA" id="ARBA00001946"/>
    </source>
</evidence>
<accession>A0ABQ8JV77</accession>
<feature type="binding site" evidence="9">
    <location>
        <position position="143"/>
    </location>
    <ligand>
        <name>a divalent metal cation</name>
        <dbReference type="ChEBI" id="CHEBI:60240"/>
    </ligand>
</feature>
<dbReference type="EMBL" id="NJHN03000011">
    <property type="protein sequence ID" value="KAH9426318.1"/>
    <property type="molecule type" value="Genomic_DNA"/>
</dbReference>
<feature type="domain" description="RNase H type-2" evidence="12">
    <location>
        <begin position="30"/>
        <end position="254"/>
    </location>
</feature>
<comment type="function">
    <text evidence="10">Endonuclease that specifically degrades the RNA of RNA-DNA hybrids.</text>
</comment>
<comment type="similarity">
    <text evidence="3">Belongs to the RNase HII family. Eukaryotic subfamily.</text>
</comment>
<dbReference type="InterPro" id="IPR036397">
    <property type="entry name" value="RNaseH_sf"/>
</dbReference>
<comment type="caution">
    <text evidence="13">The sequence shown here is derived from an EMBL/GenBank/DDBJ whole genome shotgun (WGS) entry which is preliminary data.</text>
</comment>
<evidence type="ECO:0000256" key="4">
    <source>
        <dbReference type="ARBA" id="ARBA00022722"/>
    </source>
</evidence>
<comment type="cofactor">
    <cofactor evidence="9">
        <name>Mn(2+)</name>
        <dbReference type="ChEBI" id="CHEBI:29035"/>
    </cofactor>
    <cofactor evidence="9">
        <name>Mg(2+)</name>
        <dbReference type="ChEBI" id="CHEBI:18420"/>
    </cofactor>
    <text evidence="9">Manganese or magnesium. Binds 1 divalent metal ion per monomer in the absence of substrate. May bind a second metal ion after substrate binding.</text>
</comment>
<evidence type="ECO:0000256" key="1">
    <source>
        <dbReference type="ARBA" id="ARBA00000077"/>
    </source>
</evidence>
<feature type="compositionally biased region" description="Acidic residues" evidence="11">
    <location>
        <begin position="259"/>
        <end position="270"/>
    </location>
</feature>
<feature type="region of interest" description="Disordered" evidence="11">
    <location>
        <begin position="259"/>
        <end position="278"/>
    </location>
</feature>
<dbReference type="Gene3D" id="3.30.420.10">
    <property type="entry name" value="Ribonuclease H-like superfamily/Ribonuclease H"/>
    <property type="match status" value="1"/>
</dbReference>
<protein>
    <recommendedName>
        <fullName evidence="10">Ribonuclease</fullName>
        <ecNumber evidence="10">3.1.26.4</ecNumber>
    </recommendedName>
</protein>
<evidence type="ECO:0000256" key="10">
    <source>
        <dbReference type="RuleBase" id="RU003515"/>
    </source>
</evidence>
<keyword evidence="6 9" id="KW-0255">Endonuclease</keyword>
<keyword evidence="7 9" id="KW-0378">Hydrolase</keyword>
<dbReference type="SUPFAM" id="SSF53098">
    <property type="entry name" value="Ribonuclease H-like"/>
    <property type="match status" value="1"/>
</dbReference>
<evidence type="ECO:0000256" key="3">
    <source>
        <dbReference type="ARBA" id="ARBA00007058"/>
    </source>
</evidence>
<proteinExistence type="inferred from homology"/>
<dbReference type="NCBIfam" id="TIGR00729">
    <property type="entry name" value="ribonuclease HII"/>
    <property type="match status" value="1"/>
</dbReference>
<comment type="function">
    <text evidence="8">Catalytic subunit of RNase HII, an endonuclease that specifically degrades the RNA of RNA:DNA hybrids. Participates in DNA replication, possibly by mediating the removal of lagging-strand Okazaki fragment RNA primers during DNA replication. Mediates the excision of single ribonucleotides from DNA:RNA duplexes.</text>
</comment>
<comment type="catalytic activity">
    <reaction evidence="1 9 10">
        <text>Endonucleolytic cleavage to 5'-phosphomonoester.</text>
        <dbReference type="EC" id="3.1.26.4"/>
    </reaction>
</comment>
<evidence type="ECO:0000256" key="8">
    <source>
        <dbReference type="ARBA" id="ARBA00024981"/>
    </source>
</evidence>
<dbReference type="Gene3D" id="1.10.10.460">
    <property type="entry name" value="Ribonuclease hii. Domain 2"/>
    <property type="match status" value="1"/>
</dbReference>
<feature type="binding site" evidence="9">
    <location>
        <position position="37"/>
    </location>
    <ligand>
        <name>a divalent metal cation</name>
        <dbReference type="ChEBI" id="CHEBI:60240"/>
    </ligand>
</feature>
<keyword evidence="14" id="KW-1185">Reference proteome</keyword>
<dbReference type="InterPro" id="IPR024567">
    <property type="entry name" value="RNase_HII/HIII_dom"/>
</dbReference>
<dbReference type="Proteomes" id="UP000887458">
    <property type="component" value="Unassembled WGS sequence"/>
</dbReference>